<name>A0AAE8M8Q2_9HYPO</name>
<dbReference type="Proteomes" id="UP001187734">
    <property type="component" value="Unassembled WGS sequence"/>
</dbReference>
<evidence type="ECO:0000313" key="5">
    <source>
        <dbReference type="EMBL" id="SPJ77016.1"/>
    </source>
</evidence>
<reference evidence="5" key="1">
    <citation type="submission" date="2018-03" db="EMBL/GenBank/DDBJ databases">
        <authorList>
            <person name="Guldener U."/>
        </authorList>
    </citation>
    <scope>NUCLEOTIDE SEQUENCE</scope>
</reference>
<dbReference type="SUPFAM" id="SSF51621">
    <property type="entry name" value="Phosphoenolpyruvate/pyruvate domain"/>
    <property type="match status" value="1"/>
</dbReference>
<comment type="caution">
    <text evidence="5">The sequence shown here is derived from an EMBL/GenBank/DDBJ whole genome shotgun (WGS) entry which is preliminary data.</text>
</comment>
<keyword evidence="2" id="KW-0456">Lyase</keyword>
<feature type="domain" description="HpcH/HpaI aldolase/citrate lyase" evidence="4">
    <location>
        <begin position="45"/>
        <end position="241"/>
    </location>
</feature>
<dbReference type="PANTHER" id="PTHR30502:SF8">
    <property type="entry name" value="SYNTHASE, PUTATIVE-RELATED"/>
    <property type="match status" value="1"/>
</dbReference>
<organism evidence="5 6">
    <name type="scientific">Fusarium torulosum</name>
    <dbReference type="NCBI Taxonomy" id="33205"/>
    <lineage>
        <taxon>Eukaryota</taxon>
        <taxon>Fungi</taxon>
        <taxon>Dikarya</taxon>
        <taxon>Ascomycota</taxon>
        <taxon>Pezizomycotina</taxon>
        <taxon>Sordariomycetes</taxon>
        <taxon>Hypocreomycetidae</taxon>
        <taxon>Hypocreales</taxon>
        <taxon>Nectriaceae</taxon>
        <taxon>Fusarium</taxon>
    </lineage>
</organism>
<dbReference type="GO" id="GO:0046872">
    <property type="term" value="F:metal ion binding"/>
    <property type="evidence" value="ECO:0007669"/>
    <property type="project" value="UniProtKB-KW"/>
</dbReference>
<evidence type="ECO:0000259" key="4">
    <source>
        <dbReference type="Pfam" id="PF03328"/>
    </source>
</evidence>
<evidence type="ECO:0000313" key="6">
    <source>
        <dbReference type="Proteomes" id="UP001187734"/>
    </source>
</evidence>
<protein>
    <submittedName>
        <fullName evidence="5">Related to 2,4-dihydroxyhept-2-ene-1,7-dioic acid aldolase</fullName>
    </submittedName>
</protein>
<gene>
    <name evidence="5" type="ORF">FTOL_06243</name>
</gene>
<dbReference type="GO" id="GO:0005737">
    <property type="term" value="C:cytoplasm"/>
    <property type="evidence" value="ECO:0007669"/>
    <property type="project" value="TreeGrafter"/>
</dbReference>
<dbReference type="PANTHER" id="PTHR30502">
    <property type="entry name" value="2-KETO-3-DEOXY-L-RHAMNONATE ALDOLASE"/>
    <property type="match status" value="1"/>
</dbReference>
<proteinExistence type="predicted"/>
<evidence type="ECO:0000256" key="3">
    <source>
        <dbReference type="SAM" id="MobiDB-lite"/>
    </source>
</evidence>
<dbReference type="AlphaFoldDB" id="A0AAE8M8Q2"/>
<dbReference type="InterPro" id="IPR015813">
    <property type="entry name" value="Pyrv/PenolPyrv_kinase-like_dom"/>
</dbReference>
<evidence type="ECO:0000256" key="2">
    <source>
        <dbReference type="ARBA" id="ARBA00023239"/>
    </source>
</evidence>
<dbReference type="Gene3D" id="3.20.20.60">
    <property type="entry name" value="Phosphoenolpyruvate-binding domains"/>
    <property type="match status" value="1"/>
</dbReference>
<dbReference type="EMBL" id="ONZP01000207">
    <property type="protein sequence ID" value="SPJ77016.1"/>
    <property type="molecule type" value="Genomic_DNA"/>
</dbReference>
<keyword evidence="6" id="KW-1185">Reference proteome</keyword>
<dbReference type="InterPro" id="IPR040442">
    <property type="entry name" value="Pyrv_kinase-like_dom_sf"/>
</dbReference>
<feature type="region of interest" description="Disordered" evidence="3">
    <location>
        <begin position="295"/>
        <end position="336"/>
    </location>
</feature>
<evidence type="ECO:0000256" key="1">
    <source>
        <dbReference type="ARBA" id="ARBA00022723"/>
    </source>
</evidence>
<accession>A0AAE8M8Q2</accession>
<dbReference type="InterPro" id="IPR050251">
    <property type="entry name" value="HpcH-HpaI_aldolase"/>
</dbReference>
<dbReference type="GO" id="GO:0016832">
    <property type="term" value="F:aldehyde-lyase activity"/>
    <property type="evidence" value="ECO:0007669"/>
    <property type="project" value="TreeGrafter"/>
</dbReference>
<dbReference type="Pfam" id="PF03328">
    <property type="entry name" value="HpcH_HpaI"/>
    <property type="match status" value="1"/>
</dbReference>
<dbReference type="InterPro" id="IPR005000">
    <property type="entry name" value="Aldolase/citrate-lyase_domain"/>
</dbReference>
<keyword evidence="1" id="KW-0479">Metal-binding</keyword>
<feature type="compositionally biased region" description="Polar residues" evidence="3">
    <location>
        <begin position="295"/>
        <end position="321"/>
    </location>
</feature>
<sequence>MEAFRAASLFQPTNLNGAIGVEACDGPTERPPHLFGAVLGIPHVQMARLVAVLGFDFVFVDTLHAATNPETLVSLIQTINFASEGKTCALVRVPSHNSDLLPYALDAGAAGIIFPQVDTPEQAAAVVSNVRYAYGGGTRSVSPFSLLDGITNIAPKGWTSETIADRNVAVICQIESTLGVDNIDAIATTPGVNVLMLGISDLKATLGLPVRNPGGLVDESRYHDAVAKMICTSKEHGIQLMMPAFRANPDDMETLRNFKMLLTSVDIFSVRNHHRAELANMKKALGVSEMALHGKSTNGKSTNGKLTNGKPTNGKPTNGYLTNEKMDGHAGHFHKV</sequence>